<dbReference type="AlphaFoldDB" id="A0A2N9AN99"/>
<reference evidence="2" key="3">
    <citation type="journal article" date="2022" name="Biotechnol. Bioprocess Eng.">
        <title>Pan-genome Analysis Reveals Comparative Genomic Features of Central Metabolic Pathways in Methylorubrum extorquens.</title>
        <authorList>
            <person name="Lee G.M."/>
            <person name="Scott-Nevros Z.K."/>
            <person name="Lee S.-M."/>
            <person name="Kim D."/>
        </authorList>
    </citation>
    <scope>NUCLEOTIDE SEQUENCE</scope>
    <source>
        <strain evidence="2">ATCC 55366</strain>
    </source>
</reference>
<protein>
    <submittedName>
        <fullName evidence="1">Uncharacterized protein</fullName>
    </submittedName>
</protein>
<dbReference type="EMBL" id="CP073633">
    <property type="protein sequence ID" value="WHQ71984.1"/>
    <property type="molecule type" value="Genomic_DNA"/>
</dbReference>
<dbReference type="RefSeq" id="WP_283536103.1">
    <property type="nucleotide sequence ID" value="NZ_CP073633.1"/>
</dbReference>
<dbReference type="EMBL" id="LT962688">
    <property type="protein sequence ID" value="SOR28805.1"/>
    <property type="molecule type" value="Genomic_DNA"/>
</dbReference>
<dbReference type="Proteomes" id="UP000233769">
    <property type="component" value="Chromosome tk0001"/>
</dbReference>
<organism evidence="1 3">
    <name type="scientific">Methylorubrum extorquens</name>
    <name type="common">Methylobacterium dichloromethanicum</name>
    <name type="synonym">Methylobacterium extorquens</name>
    <dbReference type="NCBI Taxonomy" id="408"/>
    <lineage>
        <taxon>Bacteria</taxon>
        <taxon>Pseudomonadati</taxon>
        <taxon>Pseudomonadota</taxon>
        <taxon>Alphaproteobacteria</taxon>
        <taxon>Hyphomicrobiales</taxon>
        <taxon>Methylobacteriaceae</taxon>
        <taxon>Methylorubrum</taxon>
    </lineage>
</organism>
<proteinExistence type="predicted"/>
<evidence type="ECO:0000313" key="1">
    <source>
        <dbReference type="EMBL" id="SOR28805.1"/>
    </source>
</evidence>
<gene>
    <name evidence="2" type="ORF">KEC54_10760</name>
    <name evidence="1" type="ORF">TK0001_2203</name>
</gene>
<sequence>MTPTVATGVNRIRVANWLLWLRFLKRGGAWRLRCIRKGRLSGRIQGTAEAPDDPTADGSARCRICIAGTGFAALFEHFFWGARATSQGGIPGF</sequence>
<dbReference type="Proteomes" id="UP001223720">
    <property type="component" value="Chromosome"/>
</dbReference>
<reference evidence="3" key="1">
    <citation type="submission" date="2017-10" db="EMBL/GenBank/DDBJ databases">
        <authorList>
            <person name="Regsiter A."/>
            <person name="William W."/>
        </authorList>
    </citation>
    <scope>NUCLEOTIDE SEQUENCE [LARGE SCALE GENOMIC DNA]</scope>
</reference>
<reference evidence="1" key="2">
    <citation type="submission" date="2017-10" db="EMBL/GenBank/DDBJ databases">
        <authorList>
            <person name="Banno H."/>
            <person name="Chua N.-H."/>
        </authorList>
    </citation>
    <scope>NUCLEOTIDE SEQUENCE [LARGE SCALE GENOMIC DNA]</scope>
    <source>
        <strain evidence="1">TK 0001</strain>
    </source>
</reference>
<evidence type="ECO:0000313" key="3">
    <source>
        <dbReference type="Proteomes" id="UP000233769"/>
    </source>
</evidence>
<accession>A0A2N9AN99</accession>
<name>A0A2N9AN99_METEX</name>
<evidence type="ECO:0000313" key="2">
    <source>
        <dbReference type="EMBL" id="WHQ71984.1"/>
    </source>
</evidence>